<dbReference type="VEuPathDB" id="FungiDB:PC9H_010333"/>
<dbReference type="EMBL" id="JACETU010000007">
    <property type="protein sequence ID" value="KAF7425022.1"/>
    <property type="molecule type" value="Genomic_DNA"/>
</dbReference>
<organism evidence="2 3">
    <name type="scientific">Pleurotus ostreatus</name>
    <name type="common">Oyster mushroom</name>
    <name type="synonym">White-rot fungus</name>
    <dbReference type="NCBI Taxonomy" id="5322"/>
    <lineage>
        <taxon>Eukaryota</taxon>
        <taxon>Fungi</taxon>
        <taxon>Dikarya</taxon>
        <taxon>Basidiomycota</taxon>
        <taxon>Agaricomycotina</taxon>
        <taxon>Agaricomycetes</taxon>
        <taxon>Agaricomycetidae</taxon>
        <taxon>Agaricales</taxon>
        <taxon>Pleurotineae</taxon>
        <taxon>Pleurotaceae</taxon>
        <taxon>Pleurotus</taxon>
    </lineage>
</organism>
<name>A0A8H7DQF8_PLEOS</name>
<feature type="compositionally biased region" description="Pro residues" evidence="1">
    <location>
        <begin position="333"/>
        <end position="343"/>
    </location>
</feature>
<feature type="compositionally biased region" description="Basic residues" evidence="1">
    <location>
        <begin position="255"/>
        <end position="267"/>
    </location>
</feature>
<dbReference type="Proteomes" id="UP000623687">
    <property type="component" value="Unassembled WGS sequence"/>
</dbReference>
<dbReference type="RefSeq" id="XP_036629216.1">
    <property type="nucleotide sequence ID" value="XM_036779827.1"/>
</dbReference>
<dbReference type="AlphaFoldDB" id="A0A8H7DQF8"/>
<evidence type="ECO:0000313" key="3">
    <source>
        <dbReference type="Proteomes" id="UP000623687"/>
    </source>
</evidence>
<evidence type="ECO:0000256" key="1">
    <source>
        <dbReference type="SAM" id="MobiDB-lite"/>
    </source>
</evidence>
<accession>A0A8H7DQF8</accession>
<dbReference type="SUPFAM" id="SSF46689">
    <property type="entry name" value="Homeodomain-like"/>
    <property type="match status" value="1"/>
</dbReference>
<feature type="compositionally biased region" description="Polar residues" evidence="1">
    <location>
        <begin position="460"/>
        <end position="472"/>
    </location>
</feature>
<keyword evidence="3" id="KW-1185">Reference proteome</keyword>
<feature type="region of interest" description="Disordered" evidence="1">
    <location>
        <begin position="292"/>
        <end position="357"/>
    </location>
</feature>
<comment type="caution">
    <text evidence="2">The sequence shown here is derived from an EMBL/GenBank/DDBJ whole genome shotgun (WGS) entry which is preliminary data.</text>
</comment>
<gene>
    <name evidence="2" type="ORF">PC9H_010333</name>
</gene>
<protein>
    <submittedName>
        <fullName evidence="2">Uncharacterized protein</fullName>
    </submittedName>
</protein>
<dbReference type="GeneID" id="59380151"/>
<feature type="region of interest" description="Disordered" evidence="1">
    <location>
        <begin position="449"/>
        <end position="497"/>
    </location>
</feature>
<proteinExistence type="predicted"/>
<feature type="region of interest" description="Disordered" evidence="1">
    <location>
        <begin position="232"/>
        <end position="267"/>
    </location>
</feature>
<dbReference type="InterPro" id="IPR009057">
    <property type="entry name" value="Homeodomain-like_sf"/>
</dbReference>
<dbReference type="OrthoDB" id="3024697at2759"/>
<reference evidence="2" key="1">
    <citation type="submission" date="2019-07" db="EMBL/GenBank/DDBJ databases">
        <authorList>
            <person name="Palmer J.M."/>
        </authorList>
    </citation>
    <scope>NUCLEOTIDE SEQUENCE</scope>
    <source>
        <strain evidence="2">PC9</strain>
    </source>
</reference>
<sequence length="545" mass="60302">MTLTQIPKHTGISTPTIYRILENWRHLRTVTPGTTAVGRPRELTHYDFDFIEGLVERQPDIYLSEIRHALQSVLDLDVSLSTVSRSLLRRGLLRKQLTVASATSRIVTDTPQIGDGVGLQLEIGLVDMTSLYSILPAISLEGVLHLDNIHGRPVSDSQRSAFSQTVYGLFNELHSAGLDPPTWSKRQATAGEYVCQQLLKQHREFHYCEDGKYKASLYASIKFPDWNRDSRQTGKLAERSEASRHLFSTLPPPAPKRHRKQAIKQRKIKVETDSNFIDLSLDAEDTELEDHGHLHAPVPKKPSVGALASWQMPPSGSTTPPVMRTPPLDIPRSPTPVYEPPPAADHSNAASRAPTLAPPVSRPLTVSHAMTPFEPTVQDSPERPLASTHGELLGTDLGAINRPPRIREKPTRPRRVDNLAGLFVPRSAATPPVPRPTIVLPPVQPITAATTNDDLPLGPSSDSPHAGCSSNLKFPPPPPDARVTKKRTPVKPNGSSTQRNLYLMEYLQHHPQTTAQEFKVVWDTLVQAEVKQEYKRLASQDQASN</sequence>
<evidence type="ECO:0000313" key="2">
    <source>
        <dbReference type="EMBL" id="KAF7425022.1"/>
    </source>
</evidence>
<feature type="compositionally biased region" description="Basic and acidic residues" evidence="1">
    <location>
        <begin position="232"/>
        <end position="244"/>
    </location>
</feature>